<evidence type="ECO:0000313" key="1">
    <source>
        <dbReference type="EMBL" id="MBB5224560.1"/>
    </source>
</evidence>
<protein>
    <submittedName>
        <fullName evidence="1">Uncharacterized protein</fullName>
    </submittedName>
</protein>
<dbReference type="EMBL" id="JACHFM010000010">
    <property type="protein sequence ID" value="MBB5224560.1"/>
    <property type="molecule type" value="Genomic_DNA"/>
</dbReference>
<keyword evidence="2" id="KW-1185">Reference proteome</keyword>
<dbReference type="RefSeq" id="WP_184155466.1">
    <property type="nucleotide sequence ID" value="NZ_JACHFM010000010.1"/>
</dbReference>
<accession>A0A840SUW9</accession>
<gene>
    <name evidence="1" type="ORF">HNP73_004531</name>
</gene>
<reference evidence="1 2" key="1">
    <citation type="submission" date="2020-08" db="EMBL/GenBank/DDBJ databases">
        <title>Genomic Encyclopedia of Type Strains, Phase IV (KMG-IV): sequencing the most valuable type-strain genomes for metagenomic binning, comparative biology and taxonomic classification.</title>
        <authorList>
            <person name="Goeker M."/>
        </authorList>
    </citation>
    <scope>NUCLEOTIDE SEQUENCE [LARGE SCALE GENOMIC DNA]</scope>
    <source>
        <strain evidence="1 2">DSM 101730</strain>
    </source>
</reference>
<comment type="caution">
    <text evidence="1">The sequence shown here is derived from an EMBL/GenBank/DDBJ whole genome shotgun (WGS) entry which is preliminary data.</text>
</comment>
<name>A0A840SUW9_9RHOB</name>
<organism evidence="1 2">
    <name type="scientific">Amaricoccus macauensis</name>
    <dbReference type="NCBI Taxonomy" id="57001"/>
    <lineage>
        <taxon>Bacteria</taxon>
        <taxon>Pseudomonadati</taxon>
        <taxon>Pseudomonadota</taxon>
        <taxon>Alphaproteobacteria</taxon>
        <taxon>Rhodobacterales</taxon>
        <taxon>Paracoccaceae</taxon>
        <taxon>Amaricoccus</taxon>
    </lineage>
</organism>
<proteinExistence type="predicted"/>
<dbReference type="Proteomes" id="UP000549457">
    <property type="component" value="Unassembled WGS sequence"/>
</dbReference>
<evidence type="ECO:0000313" key="2">
    <source>
        <dbReference type="Proteomes" id="UP000549457"/>
    </source>
</evidence>
<dbReference type="AlphaFoldDB" id="A0A840SUW9"/>
<sequence>MSQTFLERCRIAVEQLRQYPSAVVTAEAMIWHHGYKGLDAALKAIEAEPEDFRERVRADLVARLAADRYQRFKQADVSERALLLERWSQRRGQMIRA</sequence>